<dbReference type="Gene3D" id="3.40.50.300">
    <property type="entry name" value="P-loop containing nucleotide triphosphate hydrolases"/>
    <property type="match status" value="1"/>
</dbReference>
<dbReference type="Pfam" id="PF00931">
    <property type="entry name" value="NB-ARC"/>
    <property type="match status" value="1"/>
</dbReference>
<organism evidence="12 13">
    <name type="scientific">Solanum verrucosum</name>
    <dbReference type="NCBI Taxonomy" id="315347"/>
    <lineage>
        <taxon>Eukaryota</taxon>
        <taxon>Viridiplantae</taxon>
        <taxon>Streptophyta</taxon>
        <taxon>Embryophyta</taxon>
        <taxon>Tracheophyta</taxon>
        <taxon>Spermatophyta</taxon>
        <taxon>Magnoliopsida</taxon>
        <taxon>eudicotyledons</taxon>
        <taxon>Gunneridae</taxon>
        <taxon>Pentapetalae</taxon>
        <taxon>asterids</taxon>
        <taxon>lamiids</taxon>
        <taxon>Solanales</taxon>
        <taxon>Solanaceae</taxon>
        <taxon>Solanoideae</taxon>
        <taxon>Solaneae</taxon>
        <taxon>Solanum</taxon>
    </lineage>
</organism>
<proteinExistence type="predicted"/>
<dbReference type="EC" id="3.2.2.6" evidence="2"/>
<accession>A0AAF0R0D3</accession>
<evidence type="ECO:0000256" key="8">
    <source>
        <dbReference type="ARBA" id="ARBA00023054"/>
    </source>
</evidence>
<gene>
    <name evidence="12" type="ORF">MTR67_025753</name>
</gene>
<keyword evidence="8" id="KW-0175">Coiled coil</keyword>
<dbReference type="SMART" id="SM00255">
    <property type="entry name" value="TIR"/>
    <property type="match status" value="1"/>
</dbReference>
<dbReference type="PANTHER" id="PTHR11017">
    <property type="entry name" value="LEUCINE-RICH REPEAT-CONTAINING PROTEIN"/>
    <property type="match status" value="1"/>
</dbReference>
<dbReference type="GO" id="GO:0061809">
    <property type="term" value="F:NAD+ nucleosidase activity, cyclic ADP-ribose generating"/>
    <property type="evidence" value="ECO:0007669"/>
    <property type="project" value="UniProtKB-EC"/>
</dbReference>
<reference evidence="12" key="1">
    <citation type="submission" date="2023-08" db="EMBL/GenBank/DDBJ databases">
        <title>A de novo genome assembly of Solanum verrucosum Schlechtendal, a Mexican diploid species geographically isolated from the other diploid A-genome species in potato relatives.</title>
        <authorList>
            <person name="Hosaka K."/>
        </authorList>
    </citation>
    <scope>NUCLEOTIDE SEQUENCE</scope>
    <source>
        <tissue evidence="12">Young leaves</tissue>
    </source>
</reference>
<evidence type="ECO:0000256" key="6">
    <source>
        <dbReference type="ARBA" id="ARBA00022821"/>
    </source>
</evidence>
<dbReference type="SUPFAM" id="SSF46785">
    <property type="entry name" value="Winged helix' DNA-binding domain"/>
    <property type="match status" value="1"/>
</dbReference>
<evidence type="ECO:0000256" key="9">
    <source>
        <dbReference type="ARBA" id="ARBA00023136"/>
    </source>
</evidence>
<dbReference type="InterPro" id="IPR042197">
    <property type="entry name" value="Apaf_helical"/>
</dbReference>
<dbReference type="Pfam" id="PF00560">
    <property type="entry name" value="LRR_1"/>
    <property type="match status" value="2"/>
</dbReference>
<dbReference type="InterPro" id="IPR058192">
    <property type="entry name" value="WHD_ROQ1-like"/>
</dbReference>
<dbReference type="InterPro" id="IPR001611">
    <property type="entry name" value="Leu-rich_rpt"/>
</dbReference>
<dbReference type="GO" id="GO:0043531">
    <property type="term" value="F:ADP binding"/>
    <property type="evidence" value="ECO:0007669"/>
    <property type="project" value="InterPro"/>
</dbReference>
<dbReference type="InterPro" id="IPR002182">
    <property type="entry name" value="NB-ARC"/>
</dbReference>
<dbReference type="PROSITE" id="PS50104">
    <property type="entry name" value="TIR"/>
    <property type="match status" value="1"/>
</dbReference>
<evidence type="ECO:0000313" key="12">
    <source>
        <dbReference type="EMBL" id="WMV32368.1"/>
    </source>
</evidence>
<name>A0AAF0R0D3_SOLVR</name>
<keyword evidence="3" id="KW-0433">Leucine-rich repeat</keyword>
<dbReference type="GO" id="GO:0016020">
    <property type="term" value="C:membrane"/>
    <property type="evidence" value="ECO:0007669"/>
    <property type="project" value="UniProtKB-SubCell"/>
</dbReference>
<dbReference type="SUPFAM" id="SSF52540">
    <property type="entry name" value="P-loop containing nucleoside triphosphate hydrolases"/>
    <property type="match status" value="1"/>
</dbReference>
<evidence type="ECO:0000256" key="5">
    <source>
        <dbReference type="ARBA" id="ARBA00022801"/>
    </source>
</evidence>
<dbReference type="InterPro" id="IPR045344">
    <property type="entry name" value="C-JID"/>
</dbReference>
<evidence type="ECO:0000256" key="2">
    <source>
        <dbReference type="ARBA" id="ARBA00011982"/>
    </source>
</evidence>
<dbReference type="GO" id="GO:0007165">
    <property type="term" value="P:signal transduction"/>
    <property type="evidence" value="ECO:0007669"/>
    <property type="project" value="InterPro"/>
</dbReference>
<comment type="catalytic activity">
    <reaction evidence="10">
        <text>NAD(+) + H2O = ADP-D-ribose + nicotinamide + H(+)</text>
        <dbReference type="Rhea" id="RHEA:16301"/>
        <dbReference type="ChEBI" id="CHEBI:15377"/>
        <dbReference type="ChEBI" id="CHEBI:15378"/>
        <dbReference type="ChEBI" id="CHEBI:17154"/>
        <dbReference type="ChEBI" id="CHEBI:57540"/>
        <dbReference type="ChEBI" id="CHEBI:57967"/>
        <dbReference type="EC" id="3.2.2.6"/>
    </reaction>
    <physiologicalReaction direction="left-to-right" evidence="10">
        <dbReference type="Rhea" id="RHEA:16302"/>
    </physiologicalReaction>
</comment>
<dbReference type="PANTHER" id="PTHR11017:SF567">
    <property type="entry name" value="ADP-RIBOSYL CYCLASE_CYCLIC ADP-RIBOSE HYDROLASE"/>
    <property type="match status" value="1"/>
</dbReference>
<dbReference type="PROSITE" id="PS51450">
    <property type="entry name" value="LRR"/>
    <property type="match status" value="1"/>
</dbReference>
<dbReference type="InterPro" id="IPR035897">
    <property type="entry name" value="Toll_tir_struct_dom_sf"/>
</dbReference>
<sequence length="1175" mass="134823">MAPSSPFVSNLQYCPRWKYDVFMSFRGEDTRKTFTGHLYEGLKNRGIFTFQDDKRLEHGDSITEELLKAIEESQVALVVFSENYATSRWCLNELVKIMECKKEENRQIVIPIFYNVDPAHVRHQGESFAKAFAKHESKYKDDVEEMEKVQRWRTALTAAADLEGYDIRQGVESENIQQIVNQISSKLCKTSVSYLQNIVGIDTHLEEVKSQLKLGINDVRIVGIWGMGGIGKTTVARAIFDTLSCQFADASFIADIKENKCGMHSLQNILLSELLRKKDNYVNNKEDGKHMIARRLRFKKVLVVLDDIDHRDHVDYLVGNLDWYGDGSRIIVTTRDKHLIETNDVVYEMTTLADHQAIKLFNQYAFIKEEVPNKCFEKLSMEVVHHARGLPLALKVWGSLLHKRDITEWRSAIEEMKNNCNSEIVEKLRISYDRLNIIQQDIFLDISCFFRGKDKDYIMQILESCYSGANIGLRILMDKSLVFISINNTIEMHDLIQEMGKYVVKMQKKSGEPSRIWHTEDFKEVMVNNTGTMTIEAIWFTCFEQICFNKEVMKNMKRLRILCIADGRLNRFSSPHSSIDSKYILNGSIEFLSNNLQWVYWEQYPWVSLPDNFKPQRLVHLYLGWSLLHDLWTKRKELLPCLRWLDLSFSDRLMQTPNFTGMPNLECLNLKRCRSLKKVHPSLGNCKKLNKLSLYRCKSLERFPCVNVESLEHLDLEGCLKLDKFPNFFGRMKLELEIKVEGTGIRELPSSIQYLTHITKKHLLGMKNLEAPFTELDLAGMKKLIALPSSIGMLKGLVKLDVSWCLKLESLPEEIGDLENLVNLDASCTRISKPPSSIVRLNKLKFLNFAGQCLEDGVYFVFPQVNEGLRSLEILNLSSCNLIDGGLPEDIGCLSSLKKLDLSKNNFEHLPRSIAQLGALEALYLSYCKRLTQLPEFPEQLDKIDAYWSNDSICNSLFQNISSLQQHDISASDSLSLRAFVSWEENIPSWFHHRGFDKSVSVNLPENWYVRDNFLGFAVCYSGELIDMTAQLISLCDDGTSGITRKLALSNHSDWNSKIYFFLIPFAGLWDTCKAIGKTPNDYGLITLCFSGEMNKYGLRLLYKDDPEFDANCSSSTKHSNIIGRVMFETKGELCRSICQKNCKDDGDGLIGCTQKVQVWRIALTAATNQKGYVL</sequence>
<dbReference type="InterPro" id="IPR036390">
    <property type="entry name" value="WH_DNA-bd_sf"/>
</dbReference>
<dbReference type="GO" id="GO:0006952">
    <property type="term" value="P:defense response"/>
    <property type="evidence" value="ECO:0007669"/>
    <property type="project" value="UniProtKB-KW"/>
</dbReference>
<dbReference type="Gene3D" id="3.80.10.10">
    <property type="entry name" value="Ribonuclease Inhibitor"/>
    <property type="match status" value="3"/>
</dbReference>
<dbReference type="SUPFAM" id="SSF52200">
    <property type="entry name" value="Toll/Interleukin receptor TIR domain"/>
    <property type="match status" value="1"/>
</dbReference>
<dbReference type="InterPro" id="IPR044974">
    <property type="entry name" value="Disease_R_plants"/>
</dbReference>
<dbReference type="SUPFAM" id="SSF52058">
    <property type="entry name" value="L domain-like"/>
    <property type="match status" value="2"/>
</dbReference>
<dbReference type="PRINTS" id="PR00364">
    <property type="entry name" value="DISEASERSIST"/>
</dbReference>
<dbReference type="AlphaFoldDB" id="A0AAF0R0D3"/>
<dbReference type="Gene3D" id="3.40.50.10140">
    <property type="entry name" value="Toll/interleukin-1 receptor homology (TIR) domain"/>
    <property type="match status" value="1"/>
</dbReference>
<dbReference type="GO" id="GO:0005524">
    <property type="term" value="F:ATP binding"/>
    <property type="evidence" value="ECO:0007669"/>
    <property type="project" value="UniProtKB-KW"/>
</dbReference>
<dbReference type="Pfam" id="PF01582">
    <property type="entry name" value="TIR"/>
    <property type="match status" value="1"/>
</dbReference>
<dbReference type="GO" id="GO:0051707">
    <property type="term" value="P:response to other organism"/>
    <property type="evidence" value="ECO:0007669"/>
    <property type="project" value="UniProtKB-ARBA"/>
</dbReference>
<keyword evidence="7" id="KW-0520">NAD</keyword>
<evidence type="ECO:0000256" key="7">
    <source>
        <dbReference type="ARBA" id="ARBA00023027"/>
    </source>
</evidence>
<evidence type="ECO:0000313" key="13">
    <source>
        <dbReference type="Proteomes" id="UP001234989"/>
    </source>
</evidence>
<dbReference type="InterPro" id="IPR032675">
    <property type="entry name" value="LRR_dom_sf"/>
</dbReference>
<dbReference type="InterPro" id="IPR027417">
    <property type="entry name" value="P-loop_NTPase"/>
</dbReference>
<evidence type="ECO:0000256" key="1">
    <source>
        <dbReference type="ARBA" id="ARBA00004170"/>
    </source>
</evidence>
<comment type="subcellular location">
    <subcellularLocation>
        <location evidence="1">Membrane</location>
        <topology evidence="1">Peripheral membrane protein</topology>
    </subcellularLocation>
</comment>
<evidence type="ECO:0000256" key="10">
    <source>
        <dbReference type="ARBA" id="ARBA00047304"/>
    </source>
</evidence>
<protein>
    <recommendedName>
        <fullName evidence="2">ADP-ribosyl cyclase/cyclic ADP-ribose hydrolase</fullName>
        <ecNumber evidence="2">3.2.2.6</ecNumber>
    </recommendedName>
</protein>
<dbReference type="FunFam" id="3.40.50.10140:FF:000007">
    <property type="entry name" value="Disease resistance protein (TIR-NBS-LRR class)"/>
    <property type="match status" value="1"/>
</dbReference>
<dbReference type="EMBL" id="CP133617">
    <property type="protein sequence ID" value="WMV32368.1"/>
    <property type="molecule type" value="Genomic_DNA"/>
</dbReference>
<dbReference type="Pfam" id="PF23282">
    <property type="entry name" value="WHD_ROQ1"/>
    <property type="match status" value="1"/>
</dbReference>
<evidence type="ECO:0000256" key="4">
    <source>
        <dbReference type="ARBA" id="ARBA00022737"/>
    </source>
</evidence>
<evidence type="ECO:0000259" key="11">
    <source>
        <dbReference type="PROSITE" id="PS50104"/>
    </source>
</evidence>
<keyword evidence="9" id="KW-0472">Membrane</keyword>
<dbReference type="Proteomes" id="UP001234989">
    <property type="component" value="Chromosome 6"/>
</dbReference>
<dbReference type="SMART" id="SM00369">
    <property type="entry name" value="LRR_TYP"/>
    <property type="match status" value="3"/>
</dbReference>
<feature type="domain" description="TIR" evidence="11">
    <location>
        <begin position="17"/>
        <end position="187"/>
    </location>
</feature>
<keyword evidence="5" id="KW-0378">Hydrolase</keyword>
<evidence type="ECO:0000256" key="3">
    <source>
        <dbReference type="ARBA" id="ARBA00022614"/>
    </source>
</evidence>
<keyword evidence="4" id="KW-0677">Repeat</keyword>
<dbReference type="InterPro" id="IPR000157">
    <property type="entry name" value="TIR_dom"/>
</dbReference>
<dbReference type="Gene3D" id="1.10.8.430">
    <property type="entry name" value="Helical domain of apoptotic protease-activating factors"/>
    <property type="match status" value="1"/>
</dbReference>
<keyword evidence="6" id="KW-0611">Plant defense</keyword>
<dbReference type="Pfam" id="PF20160">
    <property type="entry name" value="C-JID"/>
    <property type="match status" value="1"/>
</dbReference>
<dbReference type="InterPro" id="IPR003591">
    <property type="entry name" value="Leu-rich_rpt_typical-subtyp"/>
</dbReference>
<keyword evidence="13" id="KW-1185">Reference proteome</keyword>